<evidence type="ECO:0000256" key="1">
    <source>
        <dbReference type="SAM" id="MobiDB-lite"/>
    </source>
</evidence>
<dbReference type="OrthoDB" id="10499312at2759"/>
<organism evidence="3 4">
    <name type="scientific">Neosartorya fischeri (strain ATCC 1020 / DSM 3700 / CBS 544.65 / FGSC A1164 / JCM 1740 / NRRL 181 / WB 181)</name>
    <name type="common">Aspergillus fischerianus</name>
    <dbReference type="NCBI Taxonomy" id="331117"/>
    <lineage>
        <taxon>Eukaryota</taxon>
        <taxon>Fungi</taxon>
        <taxon>Dikarya</taxon>
        <taxon>Ascomycota</taxon>
        <taxon>Pezizomycotina</taxon>
        <taxon>Eurotiomycetes</taxon>
        <taxon>Eurotiomycetidae</taxon>
        <taxon>Eurotiales</taxon>
        <taxon>Aspergillaceae</taxon>
        <taxon>Aspergillus</taxon>
        <taxon>Aspergillus subgen. Fumigati</taxon>
    </lineage>
</organism>
<sequence>MTIYKWLLQSSPPKNAIVFGIACASFVIGLVWPSHHRRRLPTSHPAHPREHRPIRQPLRPNGRASNRGLSGIDIYLIDDHFNVGQKRLLFLARAMVRAGSILILAEGQPASIGRPSADTENQPRGFRRQREHHRCASDYRDLGYGPSGCHLRKEAVELLLARDPPSLFRDCTMRSLYNWPDSVYIVPFSTTTDRVIASASGQISVSRE</sequence>
<protein>
    <submittedName>
        <fullName evidence="3">Uncharacterized protein</fullName>
    </submittedName>
</protein>
<accession>A1CY78</accession>
<dbReference type="VEuPathDB" id="FungiDB:NFIA_032630"/>
<dbReference type="OMA" id="HRCASDY"/>
<proteinExistence type="predicted"/>
<keyword evidence="2" id="KW-1133">Transmembrane helix</keyword>
<gene>
    <name evidence="3" type="ORF">NFIA_032630</name>
</gene>
<dbReference type="AlphaFoldDB" id="A1CY78"/>
<dbReference type="RefSeq" id="XP_001265595.1">
    <property type="nucleotide sequence ID" value="XM_001265594.1"/>
</dbReference>
<keyword evidence="2" id="KW-0472">Membrane</keyword>
<keyword evidence="2" id="KW-0812">Transmembrane</keyword>
<feature type="region of interest" description="Disordered" evidence="1">
    <location>
        <begin position="38"/>
        <end position="64"/>
    </location>
</feature>
<dbReference type="KEGG" id="nfi:NFIA_032630"/>
<feature type="transmembrane region" description="Helical" evidence="2">
    <location>
        <begin position="16"/>
        <end position="33"/>
    </location>
</feature>
<evidence type="ECO:0000313" key="3">
    <source>
        <dbReference type="EMBL" id="EAW23698.1"/>
    </source>
</evidence>
<dbReference type="GeneID" id="4592996"/>
<name>A1CY78_NEOFI</name>
<evidence type="ECO:0000313" key="4">
    <source>
        <dbReference type="Proteomes" id="UP000006702"/>
    </source>
</evidence>
<dbReference type="HOGENOM" id="CLU_1321214_0_0_1"/>
<dbReference type="Proteomes" id="UP000006702">
    <property type="component" value="Unassembled WGS sequence"/>
</dbReference>
<keyword evidence="4" id="KW-1185">Reference proteome</keyword>
<evidence type="ECO:0000256" key="2">
    <source>
        <dbReference type="SAM" id="Phobius"/>
    </source>
</evidence>
<dbReference type="EMBL" id="DS027686">
    <property type="protein sequence ID" value="EAW23698.1"/>
    <property type="molecule type" value="Genomic_DNA"/>
</dbReference>
<reference evidence="4" key="1">
    <citation type="journal article" date="2008" name="PLoS Genet.">
        <title>Genomic islands in the pathogenic filamentous fungus Aspergillus fumigatus.</title>
        <authorList>
            <person name="Fedorova N.D."/>
            <person name="Khaldi N."/>
            <person name="Joardar V.S."/>
            <person name="Maiti R."/>
            <person name="Amedeo P."/>
            <person name="Anderson M.J."/>
            <person name="Crabtree J."/>
            <person name="Silva J.C."/>
            <person name="Badger J.H."/>
            <person name="Albarraq A."/>
            <person name="Angiuoli S."/>
            <person name="Bussey H."/>
            <person name="Bowyer P."/>
            <person name="Cotty P.J."/>
            <person name="Dyer P.S."/>
            <person name="Egan A."/>
            <person name="Galens K."/>
            <person name="Fraser-Liggett C.M."/>
            <person name="Haas B.J."/>
            <person name="Inman J.M."/>
            <person name="Kent R."/>
            <person name="Lemieux S."/>
            <person name="Malavazi I."/>
            <person name="Orvis J."/>
            <person name="Roemer T."/>
            <person name="Ronning C.M."/>
            <person name="Sundaram J.P."/>
            <person name="Sutton G."/>
            <person name="Turner G."/>
            <person name="Venter J.C."/>
            <person name="White O.R."/>
            <person name="Whitty B.R."/>
            <person name="Youngman P."/>
            <person name="Wolfe K.H."/>
            <person name="Goldman G.H."/>
            <person name="Wortman J.R."/>
            <person name="Jiang B."/>
            <person name="Denning D.W."/>
            <person name="Nierman W.C."/>
        </authorList>
    </citation>
    <scope>NUCLEOTIDE SEQUENCE [LARGE SCALE GENOMIC DNA]</scope>
    <source>
        <strain evidence="4">ATCC 1020 / DSM 3700 / CBS 544.65 / FGSC A1164 / JCM 1740 / NRRL 181 / WB 181</strain>
    </source>
</reference>